<reference evidence="6 7" key="1">
    <citation type="submission" date="2020-08" db="EMBL/GenBank/DDBJ databases">
        <title>Plant Genome Project.</title>
        <authorList>
            <person name="Zhang R.-G."/>
        </authorList>
    </citation>
    <scope>NUCLEOTIDE SEQUENCE [LARGE SCALE GENOMIC DNA]</scope>
    <source>
        <tissue evidence="6">Rhizome</tissue>
    </source>
</reference>
<dbReference type="OrthoDB" id="2130629at2759"/>
<keyword evidence="7" id="KW-1185">Reference proteome</keyword>
<feature type="signal peptide" evidence="5">
    <location>
        <begin position="1"/>
        <end position="25"/>
    </location>
</feature>
<keyword evidence="3" id="KW-0378">Hydrolase</keyword>
<dbReference type="FunFam" id="1.20.120.980:FF:000001">
    <property type="entry name" value="Dipeptidyl peptidase 7"/>
    <property type="match status" value="1"/>
</dbReference>
<dbReference type="Pfam" id="PF05577">
    <property type="entry name" value="Peptidase_S28"/>
    <property type="match status" value="1"/>
</dbReference>
<evidence type="ECO:0000256" key="1">
    <source>
        <dbReference type="ARBA" id="ARBA00022670"/>
    </source>
</evidence>
<dbReference type="PANTHER" id="PTHR11010">
    <property type="entry name" value="PROTEASE S28 PRO-X CARBOXYPEPTIDASE-RELATED"/>
    <property type="match status" value="1"/>
</dbReference>
<dbReference type="PANTHER" id="PTHR11010:SF120">
    <property type="entry name" value="LYSOSOMAL PRO-X CARBOXYPEPTIDASE"/>
    <property type="match status" value="1"/>
</dbReference>
<protein>
    <recommendedName>
        <fullName evidence="8">Lysosomal Pro-X carboxypeptidase</fullName>
    </recommendedName>
</protein>
<keyword evidence="4" id="KW-0325">Glycoprotein</keyword>
<dbReference type="Proteomes" id="UP000734854">
    <property type="component" value="Unassembled WGS sequence"/>
</dbReference>
<accession>A0A8J5H5F3</accession>
<evidence type="ECO:0000256" key="5">
    <source>
        <dbReference type="SAM" id="SignalP"/>
    </source>
</evidence>
<evidence type="ECO:0000256" key="4">
    <source>
        <dbReference type="ARBA" id="ARBA00023180"/>
    </source>
</evidence>
<keyword evidence="2 5" id="KW-0732">Signal</keyword>
<dbReference type="GO" id="GO:0008239">
    <property type="term" value="F:dipeptidyl-peptidase activity"/>
    <property type="evidence" value="ECO:0007669"/>
    <property type="project" value="TreeGrafter"/>
</dbReference>
<evidence type="ECO:0008006" key="8">
    <source>
        <dbReference type="Google" id="ProtNLM"/>
    </source>
</evidence>
<name>A0A8J5H5F3_ZINOF</name>
<evidence type="ECO:0000313" key="6">
    <source>
        <dbReference type="EMBL" id="KAG6512704.1"/>
    </source>
</evidence>
<organism evidence="6 7">
    <name type="scientific">Zingiber officinale</name>
    <name type="common">Ginger</name>
    <name type="synonym">Amomum zingiber</name>
    <dbReference type="NCBI Taxonomy" id="94328"/>
    <lineage>
        <taxon>Eukaryota</taxon>
        <taxon>Viridiplantae</taxon>
        <taxon>Streptophyta</taxon>
        <taxon>Embryophyta</taxon>
        <taxon>Tracheophyta</taxon>
        <taxon>Spermatophyta</taxon>
        <taxon>Magnoliopsida</taxon>
        <taxon>Liliopsida</taxon>
        <taxon>Zingiberales</taxon>
        <taxon>Zingiberaceae</taxon>
        <taxon>Zingiber</taxon>
    </lineage>
</organism>
<dbReference type="EMBL" id="JACMSC010000008">
    <property type="protein sequence ID" value="KAG6512704.1"/>
    <property type="molecule type" value="Genomic_DNA"/>
</dbReference>
<proteinExistence type="predicted"/>
<feature type="chain" id="PRO_5035190277" description="Lysosomal Pro-X carboxypeptidase" evidence="5">
    <location>
        <begin position="26"/>
        <end position="493"/>
    </location>
</feature>
<dbReference type="InterPro" id="IPR008758">
    <property type="entry name" value="Peptidase_S28"/>
</dbReference>
<sequence>MEKSMAINLLLFLYLISSSFFLCNGVVIVPSSAAAAHRTVLEQRGGGPYETRYFAQTLDHFNYKPDGYMQFRQKYLVNDSFWEGRGSPIFVYAGSEASIEFIADNAGFVFDVAPSFKALLVFIEHRYYGESLPFGDIGNSSTLGYLSTAQALADYAALITDLKKNLSSEHSPVVAFGGSYGGMLAAWFRLKYPHVVIGSVASSAPILQFDDLVSPYTFIDIVTNDFKSESESCFKTIKNSWKEMDDTLRQPGGPQKLAKAFKLCRGAIPEYVPGWINSAFIYGAMTDYPTASNFLTPLPAFPVKQMCKAIDNPTAGNDTLSRLYAAMNIYYNYTGTASCFDLDSGSRIGFDSWDFQSCTEMILIVGGSRNESMFPAESYDYQKQLAYCKEAYKISPRPHWITTEFGGHHIKRVLKRFGSNIIFFNGLRDPWSGGGVLKSINPSLIAIVAPQGAHHVDLRFATEQDPVWLQNVRRKEIQIISKWLKQYYEDSRK</sequence>
<dbReference type="GO" id="GO:0070008">
    <property type="term" value="F:serine-type exopeptidase activity"/>
    <property type="evidence" value="ECO:0007669"/>
    <property type="project" value="InterPro"/>
</dbReference>
<comment type="caution">
    <text evidence="6">The sequence shown here is derived from an EMBL/GenBank/DDBJ whole genome shotgun (WGS) entry which is preliminary data.</text>
</comment>
<dbReference type="GO" id="GO:0006508">
    <property type="term" value="P:proteolysis"/>
    <property type="evidence" value="ECO:0007669"/>
    <property type="project" value="UniProtKB-KW"/>
</dbReference>
<dbReference type="AlphaFoldDB" id="A0A8J5H5F3"/>
<keyword evidence="1" id="KW-0645">Protease</keyword>
<evidence type="ECO:0000256" key="2">
    <source>
        <dbReference type="ARBA" id="ARBA00022729"/>
    </source>
</evidence>
<evidence type="ECO:0000313" key="7">
    <source>
        <dbReference type="Proteomes" id="UP000734854"/>
    </source>
</evidence>
<evidence type="ECO:0000256" key="3">
    <source>
        <dbReference type="ARBA" id="ARBA00022801"/>
    </source>
</evidence>
<gene>
    <name evidence="6" type="ORF">ZIOFF_030833</name>
</gene>